<reference evidence="2 3" key="1">
    <citation type="submission" date="2020-06" db="EMBL/GenBank/DDBJ databases">
        <title>Altererythrobacter sp. HHU K3-1.</title>
        <authorList>
            <person name="Zhang D."/>
            <person name="Xue H."/>
        </authorList>
    </citation>
    <scope>NUCLEOTIDE SEQUENCE [LARGE SCALE GENOMIC DNA]</scope>
    <source>
        <strain evidence="2 3">HHU K3-1</strain>
    </source>
</reference>
<dbReference type="Proteomes" id="UP000561438">
    <property type="component" value="Unassembled WGS sequence"/>
</dbReference>
<dbReference type="Gene3D" id="1.20.1270.180">
    <property type="match status" value="1"/>
</dbReference>
<dbReference type="EMBL" id="JABWGV010000002">
    <property type="protein sequence ID" value="NVD44736.1"/>
    <property type="molecule type" value="Genomic_DNA"/>
</dbReference>
<name>A0A850H228_9SPHN</name>
<dbReference type="AlphaFoldDB" id="A0A850H228"/>
<protein>
    <submittedName>
        <fullName evidence="2">DUF1311 domain-containing protein</fullName>
    </submittedName>
</protein>
<feature type="domain" description="Lysozyme inhibitor LprI-like N-terminal" evidence="1">
    <location>
        <begin position="2"/>
        <end position="93"/>
    </location>
</feature>
<sequence>MCSFEDYRAADAQLNAAWKRARDLAKSIDRRSAEAGAAKDHFARLLDAQRKWLAYRDAHCLAVAGERTPESGTIWPLVQNNCMEELTLARTKLLRQYADQPN</sequence>
<proteinExistence type="predicted"/>
<evidence type="ECO:0000313" key="3">
    <source>
        <dbReference type="Proteomes" id="UP000561438"/>
    </source>
</evidence>
<evidence type="ECO:0000313" key="2">
    <source>
        <dbReference type="EMBL" id="NVD44736.1"/>
    </source>
</evidence>
<organism evidence="2 3">
    <name type="scientific">Qipengyuania atrilutea</name>
    <dbReference type="NCBI Taxonomy" id="2744473"/>
    <lineage>
        <taxon>Bacteria</taxon>
        <taxon>Pseudomonadati</taxon>
        <taxon>Pseudomonadota</taxon>
        <taxon>Alphaproteobacteria</taxon>
        <taxon>Sphingomonadales</taxon>
        <taxon>Erythrobacteraceae</taxon>
        <taxon>Qipengyuania</taxon>
    </lineage>
</organism>
<accession>A0A850H228</accession>
<evidence type="ECO:0000259" key="1">
    <source>
        <dbReference type="Pfam" id="PF07007"/>
    </source>
</evidence>
<keyword evidence="3" id="KW-1185">Reference proteome</keyword>
<dbReference type="InterPro" id="IPR009739">
    <property type="entry name" value="LprI-like_N"/>
</dbReference>
<dbReference type="Pfam" id="PF07007">
    <property type="entry name" value="LprI"/>
    <property type="match status" value="1"/>
</dbReference>
<comment type="caution">
    <text evidence="2">The sequence shown here is derived from an EMBL/GenBank/DDBJ whole genome shotgun (WGS) entry which is preliminary data.</text>
</comment>
<gene>
    <name evidence="2" type="ORF">HUV48_06845</name>
</gene>